<dbReference type="InterPro" id="IPR001179">
    <property type="entry name" value="PPIase_FKBP_dom"/>
</dbReference>
<protein>
    <recommendedName>
        <fullName evidence="4 11">Trigger factor</fullName>
        <shortName evidence="11">TF</shortName>
        <ecNumber evidence="3 11">5.2.1.8</ecNumber>
    </recommendedName>
    <alternativeName>
        <fullName evidence="10 11">PPIase</fullName>
    </alternativeName>
</protein>
<dbReference type="Pfam" id="PF05697">
    <property type="entry name" value="Trigger_N"/>
    <property type="match status" value="1"/>
</dbReference>
<dbReference type="InterPro" id="IPR027304">
    <property type="entry name" value="Trigger_fact/SurA_dom_sf"/>
</dbReference>
<dbReference type="InterPro" id="IPR008881">
    <property type="entry name" value="Trigger_fac_ribosome-bd_bac"/>
</dbReference>
<dbReference type="InterPro" id="IPR046357">
    <property type="entry name" value="PPIase_dom_sf"/>
</dbReference>
<dbReference type="InterPro" id="IPR036611">
    <property type="entry name" value="Trigger_fac_ribosome-bd_sf"/>
</dbReference>
<comment type="function">
    <text evidence="11">Involved in protein export. Acts as a chaperone by maintaining the newly synthesized protein in an open conformation. Functions as a peptidyl-prolyl cis-trans isomerase.</text>
</comment>
<evidence type="ECO:0000256" key="8">
    <source>
        <dbReference type="ARBA" id="ARBA00023235"/>
    </source>
</evidence>
<comment type="similarity">
    <text evidence="2 11 13">Belongs to the FKBP-type PPIase family. Tig subfamily.</text>
</comment>
<evidence type="ECO:0000256" key="13">
    <source>
        <dbReference type="RuleBase" id="RU003914"/>
    </source>
</evidence>
<dbReference type="RefSeq" id="WP_413279294.1">
    <property type="nucleotide sequence ID" value="NZ_JBHFNT010000192.1"/>
</dbReference>
<dbReference type="Proteomes" id="UP001576780">
    <property type="component" value="Unassembled WGS sequence"/>
</dbReference>
<dbReference type="PANTHER" id="PTHR30560">
    <property type="entry name" value="TRIGGER FACTOR CHAPERONE AND PEPTIDYL-PROLYL CIS/TRANS ISOMERASE"/>
    <property type="match status" value="1"/>
</dbReference>
<dbReference type="SUPFAM" id="SSF109998">
    <property type="entry name" value="Triger factor/SurA peptide-binding domain-like"/>
    <property type="match status" value="1"/>
</dbReference>
<comment type="caution">
    <text evidence="16">The sequence shown here is derived from an EMBL/GenBank/DDBJ whole genome shotgun (WGS) entry which is preliminary data.</text>
</comment>
<feature type="compositionally biased region" description="Low complexity" evidence="14">
    <location>
        <begin position="468"/>
        <end position="501"/>
    </location>
</feature>
<comment type="domain">
    <text evidence="11">Consists of 3 domains; the N-terminus binds the ribosome, the middle domain has PPIase activity, while the C-terminus has intrinsic chaperone activity on its own.</text>
</comment>
<feature type="region of interest" description="Disordered" evidence="14">
    <location>
        <begin position="446"/>
        <end position="501"/>
    </location>
</feature>
<keyword evidence="9 11" id="KW-0131">Cell cycle</keyword>
<comment type="subcellular location">
    <subcellularLocation>
        <location evidence="11">Cytoplasm</location>
    </subcellularLocation>
    <text evidence="11">About half TF is bound to the ribosome near the polypeptide exit tunnel while the other half is free in the cytoplasm.</text>
</comment>
<dbReference type="Pfam" id="PF00254">
    <property type="entry name" value="FKBP_C"/>
    <property type="match status" value="1"/>
</dbReference>
<evidence type="ECO:0000256" key="1">
    <source>
        <dbReference type="ARBA" id="ARBA00000971"/>
    </source>
</evidence>
<dbReference type="EC" id="5.2.1.8" evidence="3 11"/>
<organism evidence="16 17">
    <name type="scientific">Floridaenema evergladense BLCC-F167</name>
    <dbReference type="NCBI Taxonomy" id="3153639"/>
    <lineage>
        <taxon>Bacteria</taxon>
        <taxon>Bacillati</taxon>
        <taxon>Cyanobacteriota</taxon>
        <taxon>Cyanophyceae</taxon>
        <taxon>Oscillatoriophycideae</taxon>
        <taxon>Aerosakkonematales</taxon>
        <taxon>Aerosakkonemataceae</taxon>
        <taxon>Floridanema</taxon>
        <taxon>Floridanema evergladense</taxon>
    </lineage>
</organism>
<feature type="compositionally biased region" description="Polar residues" evidence="14">
    <location>
        <begin position="446"/>
        <end position="456"/>
    </location>
</feature>
<dbReference type="SUPFAM" id="SSF102735">
    <property type="entry name" value="Trigger factor ribosome-binding domain"/>
    <property type="match status" value="1"/>
</dbReference>
<accession>A0ABV4WPB2</accession>
<keyword evidence="5 11" id="KW-0132">Cell division</keyword>
<evidence type="ECO:0000256" key="6">
    <source>
        <dbReference type="ARBA" id="ARBA00023110"/>
    </source>
</evidence>
<dbReference type="InterPro" id="IPR037041">
    <property type="entry name" value="Trigger_fac_C_sf"/>
</dbReference>
<evidence type="ECO:0000259" key="15">
    <source>
        <dbReference type="PROSITE" id="PS50059"/>
    </source>
</evidence>
<dbReference type="PROSITE" id="PS50059">
    <property type="entry name" value="FKBP_PPIASE"/>
    <property type="match status" value="1"/>
</dbReference>
<keyword evidence="11" id="KW-0963">Cytoplasm</keyword>
<feature type="domain" description="PPIase FKBP-type" evidence="15">
    <location>
        <begin position="169"/>
        <end position="264"/>
    </location>
</feature>
<dbReference type="Pfam" id="PF05698">
    <property type="entry name" value="Trigger_C"/>
    <property type="match status" value="1"/>
</dbReference>
<proteinExistence type="inferred from homology"/>
<evidence type="ECO:0000256" key="10">
    <source>
        <dbReference type="ARBA" id="ARBA00029986"/>
    </source>
</evidence>
<dbReference type="Gene3D" id="3.30.70.1050">
    <property type="entry name" value="Trigger factor ribosome-binding domain"/>
    <property type="match status" value="1"/>
</dbReference>
<evidence type="ECO:0000313" key="17">
    <source>
        <dbReference type="Proteomes" id="UP001576780"/>
    </source>
</evidence>
<name>A0ABV4WPB2_9CYAN</name>
<keyword evidence="6 11" id="KW-0697">Rotamase</keyword>
<dbReference type="EMBL" id="JBHFNT010000192">
    <property type="protein sequence ID" value="MFB2836931.1"/>
    <property type="molecule type" value="Genomic_DNA"/>
</dbReference>
<keyword evidence="8 11" id="KW-0413">Isomerase</keyword>
<evidence type="ECO:0000313" key="16">
    <source>
        <dbReference type="EMBL" id="MFB2836931.1"/>
    </source>
</evidence>
<evidence type="ECO:0000256" key="2">
    <source>
        <dbReference type="ARBA" id="ARBA00005464"/>
    </source>
</evidence>
<evidence type="ECO:0000256" key="3">
    <source>
        <dbReference type="ARBA" id="ARBA00013194"/>
    </source>
</evidence>
<dbReference type="InterPro" id="IPR005215">
    <property type="entry name" value="Trig_fac"/>
</dbReference>
<evidence type="ECO:0000256" key="14">
    <source>
        <dbReference type="SAM" id="MobiDB-lite"/>
    </source>
</evidence>
<dbReference type="GO" id="GO:0003755">
    <property type="term" value="F:peptidyl-prolyl cis-trans isomerase activity"/>
    <property type="evidence" value="ECO:0007669"/>
    <property type="project" value="UniProtKB-EC"/>
</dbReference>
<evidence type="ECO:0000256" key="4">
    <source>
        <dbReference type="ARBA" id="ARBA00016902"/>
    </source>
</evidence>
<comment type="catalytic activity">
    <reaction evidence="1 11 12">
        <text>[protein]-peptidylproline (omega=180) = [protein]-peptidylproline (omega=0)</text>
        <dbReference type="Rhea" id="RHEA:16237"/>
        <dbReference type="Rhea" id="RHEA-COMP:10747"/>
        <dbReference type="Rhea" id="RHEA-COMP:10748"/>
        <dbReference type="ChEBI" id="CHEBI:83833"/>
        <dbReference type="ChEBI" id="CHEBI:83834"/>
        <dbReference type="EC" id="5.2.1.8"/>
    </reaction>
</comment>
<evidence type="ECO:0000256" key="7">
    <source>
        <dbReference type="ARBA" id="ARBA00023186"/>
    </source>
</evidence>
<dbReference type="PANTHER" id="PTHR30560:SF3">
    <property type="entry name" value="TRIGGER FACTOR-LIKE PROTEIN TIG, CHLOROPLASTIC"/>
    <property type="match status" value="1"/>
</dbReference>
<dbReference type="HAMAP" id="MF_00303">
    <property type="entry name" value="Trigger_factor_Tig"/>
    <property type="match status" value="1"/>
</dbReference>
<dbReference type="Gene3D" id="3.10.50.40">
    <property type="match status" value="1"/>
</dbReference>
<dbReference type="Gene3D" id="1.10.3120.10">
    <property type="entry name" value="Trigger factor, C-terminal domain"/>
    <property type="match status" value="1"/>
</dbReference>
<evidence type="ECO:0000256" key="9">
    <source>
        <dbReference type="ARBA" id="ARBA00023306"/>
    </source>
</evidence>
<keyword evidence="17" id="KW-1185">Reference proteome</keyword>
<evidence type="ECO:0000256" key="11">
    <source>
        <dbReference type="HAMAP-Rule" id="MF_00303"/>
    </source>
</evidence>
<evidence type="ECO:0000256" key="12">
    <source>
        <dbReference type="PROSITE-ProRule" id="PRU00277"/>
    </source>
</evidence>
<sequence>MKVTQEKLPASQIGLEIEIPPEMSKKAYEHVIQDLARNANIPGFRKGKVPRQILLQRFGAARLKAAALEDVIRDGVQQAVKQENINAIGEFYLDTPQEELVQKFQPGEALTISVKVDVPPEVKLNQYTGLDIKVEEVKYDPEQVERFLSDRQKEIATLIPVEGRTAQEGDVAVVDFQGRTVSEEEGGEDTPILGGEAEDFQVELTEGKFIEGFTDGILGMNPGETKDISVKFPQEYPQTDLAGKSAIFTITLKELKEKELREFNDDFAQEVSEFQTLAELRESLEKRFQDTAKSKTDTNKTEAILQALQNQIEVDLPETLIQQEVDSILTQTAIRLSNQGIDVRKLFTQDMVTQMRQVSRGDAIDRLKRNLALQKVAKLESIEVEPAAIEAKMREVKQEFNDEDNIDPEKLREFVKEDLLKEKIINWLTEHSNIELVPEGTLEISTPEASESTAEITVTPEATDESTAEITATPEATESTAEIIVTPEATESTTEASSTDE</sequence>
<dbReference type="NCBIfam" id="TIGR00115">
    <property type="entry name" value="tig"/>
    <property type="match status" value="1"/>
</dbReference>
<dbReference type="SUPFAM" id="SSF54534">
    <property type="entry name" value="FKBP-like"/>
    <property type="match status" value="1"/>
</dbReference>
<keyword evidence="7 11" id="KW-0143">Chaperone</keyword>
<reference evidence="16 17" key="1">
    <citation type="submission" date="2024-09" db="EMBL/GenBank/DDBJ databases">
        <title>Floridaenema gen nov. (Aerosakkonemataceae, Aerosakkonematales ord. nov., Cyanobacteria) from benthic tropical and subtropical fresh waters, with the description of four new species.</title>
        <authorList>
            <person name="Moretto J.A."/>
            <person name="Berthold D.E."/>
            <person name="Lefler F.W."/>
            <person name="Huang I.-S."/>
            <person name="Laughinghouse H. IV."/>
        </authorList>
    </citation>
    <scope>NUCLEOTIDE SEQUENCE [LARGE SCALE GENOMIC DNA]</scope>
    <source>
        <strain evidence="16 17">BLCC-F167</strain>
    </source>
</reference>
<evidence type="ECO:0000256" key="5">
    <source>
        <dbReference type="ARBA" id="ARBA00022618"/>
    </source>
</evidence>
<dbReference type="InterPro" id="IPR008880">
    <property type="entry name" value="Trigger_fac_C"/>
</dbReference>
<gene>
    <name evidence="11 16" type="primary">tig</name>
    <name evidence="16" type="ORF">ACE1CA_20595</name>
</gene>